<sequence length="310" mass="35670">MNNKINDNSNKCSNNINNNCDNKLTHWEKVAKRINENTYILKIAYDGNNDGFQSHPHKKNNVCDIIINALLKCGYMDKEETKPLLRGGRTDNGVLALGNFIIVNLNQEPILSHVYAKLKYTGVWVLGYSKISELPEIKYRHYKYILPNEGQNINLMIEGANKLIGTHSFHNLSKRDNTKNKNPLRTIYDIKIKENDFFITIDIFGKNFLWNMVRRIVTALSEVGKENKPLNWIDKLLDINHTEGVAPAPANGLILVDVKTNINYIRDDYVIGKFKEEWRKNYRKNTADAGVSMNMLNIVNLQKLSYDSPK</sequence>
<evidence type="ECO:0000313" key="8">
    <source>
        <dbReference type="Proteomes" id="UP000001106"/>
    </source>
</evidence>
<dbReference type="GeneID" id="5326726"/>
<dbReference type="EMBL" id="CP000743">
    <property type="protein sequence ID" value="ABR55750.1"/>
    <property type="molecule type" value="Genomic_DNA"/>
</dbReference>
<dbReference type="InterPro" id="IPR020095">
    <property type="entry name" value="PsdUridine_synth_TruA_C"/>
</dbReference>
<dbReference type="GO" id="GO:0003723">
    <property type="term" value="F:RNA binding"/>
    <property type="evidence" value="ECO:0007669"/>
    <property type="project" value="InterPro"/>
</dbReference>
<protein>
    <recommendedName>
        <fullName evidence="4">tRNA pseudouridine synthase A</fullName>
        <ecNumber evidence="4">5.4.99.12</ecNumber>
    </recommendedName>
    <alternativeName>
        <fullName evidence="4">tRNA pseudouridine(38-40) synthase</fullName>
    </alternativeName>
    <alternativeName>
        <fullName evidence="4">tRNA pseudouridylate synthase I</fullName>
    </alternativeName>
    <alternativeName>
        <fullName evidence="4">tRNA-uridine isomerase I</fullName>
    </alternativeName>
</protein>
<evidence type="ECO:0000256" key="3">
    <source>
        <dbReference type="ARBA" id="ARBA00023235"/>
    </source>
</evidence>
<reference evidence="7" key="1">
    <citation type="submission" date="2007-06" db="EMBL/GenBank/DDBJ databases">
        <title>Complete sequence of Methanococcus aeolicus Nankai-3.</title>
        <authorList>
            <consortium name="US DOE Joint Genome Institute"/>
            <person name="Copeland A."/>
            <person name="Lucas S."/>
            <person name="Lapidus A."/>
            <person name="Barry K."/>
            <person name="Glavina del Rio T."/>
            <person name="Dalin E."/>
            <person name="Tice H."/>
            <person name="Pitluck S."/>
            <person name="Chain P."/>
            <person name="Malfatti S."/>
            <person name="Shin M."/>
            <person name="Vergez L."/>
            <person name="Schmutz J."/>
            <person name="Larimer F."/>
            <person name="Land M."/>
            <person name="Hauser L."/>
            <person name="Kyrpides N."/>
            <person name="Lykidis A."/>
            <person name="Sieprawska-Lupa M."/>
            <person name="Whitman W.B."/>
            <person name="Richardson P."/>
        </authorList>
    </citation>
    <scope>NUCLEOTIDE SEQUENCE [LARGE SCALE GENOMIC DNA]</scope>
    <source>
        <strain evidence="7">Nankai-3</strain>
    </source>
</reference>
<dbReference type="EC" id="5.4.99.12" evidence="4"/>
<keyword evidence="8" id="KW-1185">Reference proteome</keyword>
<dbReference type="AlphaFoldDB" id="A6UTC8"/>
<dbReference type="InterPro" id="IPR020103">
    <property type="entry name" value="PsdUridine_synth_cat_dom_sf"/>
</dbReference>
<evidence type="ECO:0000259" key="6">
    <source>
        <dbReference type="Pfam" id="PF01416"/>
    </source>
</evidence>
<feature type="binding site" evidence="4">
    <location>
        <position position="142"/>
    </location>
    <ligand>
        <name>substrate</name>
    </ligand>
</feature>
<organism evidence="7 8">
    <name type="scientific">Methanococcus aeolicus (strain ATCC BAA-1280 / DSM 17508 / OCM 812 / Nankai-3)</name>
    <dbReference type="NCBI Taxonomy" id="419665"/>
    <lineage>
        <taxon>Archaea</taxon>
        <taxon>Methanobacteriati</taxon>
        <taxon>Methanobacteriota</taxon>
        <taxon>Methanomada group</taxon>
        <taxon>Methanococci</taxon>
        <taxon>Methanococcales</taxon>
        <taxon>Methanococcaceae</taxon>
        <taxon>Methanococcus</taxon>
    </lineage>
</organism>
<evidence type="ECO:0000256" key="5">
    <source>
        <dbReference type="RuleBase" id="RU003792"/>
    </source>
</evidence>
<dbReference type="PANTHER" id="PTHR11142:SF0">
    <property type="entry name" value="TRNA PSEUDOURIDINE SYNTHASE-LIKE 1"/>
    <property type="match status" value="1"/>
</dbReference>
<keyword evidence="2 4" id="KW-0819">tRNA processing</keyword>
<dbReference type="InterPro" id="IPR020094">
    <property type="entry name" value="TruA/RsuA/RluB/E/F_N"/>
</dbReference>
<dbReference type="Gene3D" id="3.30.70.660">
    <property type="entry name" value="Pseudouridine synthase I, catalytic domain, C-terminal subdomain"/>
    <property type="match status" value="1"/>
</dbReference>
<accession>A6UTC8</accession>
<dbReference type="Proteomes" id="UP000001106">
    <property type="component" value="Chromosome"/>
</dbReference>
<evidence type="ECO:0000256" key="4">
    <source>
        <dbReference type="HAMAP-Rule" id="MF_00171"/>
    </source>
</evidence>
<comment type="catalytic activity">
    <reaction evidence="4 5">
        <text>uridine(38/39/40) in tRNA = pseudouridine(38/39/40) in tRNA</text>
        <dbReference type="Rhea" id="RHEA:22376"/>
        <dbReference type="Rhea" id="RHEA-COMP:10085"/>
        <dbReference type="Rhea" id="RHEA-COMP:10087"/>
        <dbReference type="ChEBI" id="CHEBI:65314"/>
        <dbReference type="ChEBI" id="CHEBI:65315"/>
        <dbReference type="EC" id="5.4.99.12"/>
    </reaction>
</comment>
<dbReference type="RefSeq" id="WP_011972882.1">
    <property type="nucleotide sequence ID" value="NC_009635.1"/>
</dbReference>
<dbReference type="HOGENOM" id="CLU_014673_4_2_2"/>
<comment type="caution">
    <text evidence="4">Lacks conserved residue(s) required for the propagation of feature annotation.</text>
</comment>
<dbReference type="InterPro" id="IPR001406">
    <property type="entry name" value="PsdUridine_synth_TruA"/>
</dbReference>
<dbReference type="GO" id="GO:0031119">
    <property type="term" value="P:tRNA pseudouridine synthesis"/>
    <property type="evidence" value="ECO:0007669"/>
    <property type="project" value="UniProtKB-UniRule"/>
</dbReference>
<evidence type="ECO:0000256" key="1">
    <source>
        <dbReference type="ARBA" id="ARBA00009375"/>
    </source>
</evidence>
<gene>
    <name evidence="4" type="primary">truA</name>
    <name evidence="7" type="ordered locus">Maeo_0158</name>
</gene>
<dbReference type="STRING" id="419665.Maeo_0158"/>
<evidence type="ECO:0000256" key="2">
    <source>
        <dbReference type="ARBA" id="ARBA00022694"/>
    </source>
</evidence>
<dbReference type="Pfam" id="PF01416">
    <property type="entry name" value="PseudoU_synth_1"/>
    <property type="match status" value="1"/>
</dbReference>
<dbReference type="KEGG" id="mae:Maeo_0158"/>
<feature type="active site" description="Nucleophile" evidence="4">
    <location>
        <position position="91"/>
    </location>
</feature>
<name>A6UTC8_META3</name>
<dbReference type="SUPFAM" id="SSF55120">
    <property type="entry name" value="Pseudouridine synthase"/>
    <property type="match status" value="1"/>
</dbReference>
<proteinExistence type="inferred from homology"/>
<evidence type="ECO:0000313" key="7">
    <source>
        <dbReference type="EMBL" id="ABR55750.1"/>
    </source>
</evidence>
<comment type="function">
    <text evidence="4">Formation of pseudouridine at positions 38, 39 and 40 in the anticodon stem and loop of transfer RNAs.</text>
</comment>
<dbReference type="Gene3D" id="3.30.70.580">
    <property type="entry name" value="Pseudouridine synthase I, catalytic domain, N-terminal subdomain"/>
    <property type="match status" value="1"/>
</dbReference>
<dbReference type="PANTHER" id="PTHR11142">
    <property type="entry name" value="PSEUDOURIDYLATE SYNTHASE"/>
    <property type="match status" value="1"/>
</dbReference>
<comment type="similarity">
    <text evidence="1 4 5">Belongs to the tRNA pseudouridine synthase TruA family.</text>
</comment>
<dbReference type="NCBIfam" id="TIGR00071">
    <property type="entry name" value="hisT_truA"/>
    <property type="match status" value="1"/>
</dbReference>
<keyword evidence="3 4" id="KW-0413">Isomerase</keyword>
<dbReference type="HAMAP" id="MF_00171">
    <property type="entry name" value="TruA"/>
    <property type="match status" value="1"/>
</dbReference>
<dbReference type="eggNOG" id="arCOG04449">
    <property type="taxonomic scope" value="Archaea"/>
</dbReference>
<dbReference type="GO" id="GO:0160147">
    <property type="term" value="F:tRNA pseudouridine(38-40) synthase activity"/>
    <property type="evidence" value="ECO:0007669"/>
    <property type="project" value="UniProtKB-EC"/>
</dbReference>
<dbReference type="OrthoDB" id="25720at2157"/>
<feature type="domain" description="Pseudouridine synthase I TruA alpha/beta" evidence="6">
    <location>
        <begin position="160"/>
        <end position="259"/>
    </location>
</feature>
<dbReference type="InterPro" id="IPR020097">
    <property type="entry name" value="PsdUridine_synth_TruA_a/b_dom"/>
</dbReference>